<reference evidence="1 2" key="1">
    <citation type="journal article" date="2016" name="Mol. Biol. Evol.">
        <title>Comparative Genomics of Early-Diverging Mushroom-Forming Fungi Provides Insights into the Origins of Lignocellulose Decay Capabilities.</title>
        <authorList>
            <person name="Nagy L.G."/>
            <person name="Riley R."/>
            <person name="Tritt A."/>
            <person name="Adam C."/>
            <person name="Daum C."/>
            <person name="Floudas D."/>
            <person name="Sun H."/>
            <person name="Yadav J.S."/>
            <person name="Pangilinan J."/>
            <person name="Larsson K.H."/>
            <person name="Matsuura K."/>
            <person name="Barry K."/>
            <person name="Labutti K."/>
            <person name="Kuo R."/>
            <person name="Ohm R.A."/>
            <person name="Bhattacharya S.S."/>
            <person name="Shirouzu T."/>
            <person name="Yoshinaga Y."/>
            <person name="Martin F.M."/>
            <person name="Grigoriev I.V."/>
            <person name="Hibbett D.S."/>
        </authorList>
    </citation>
    <scope>NUCLEOTIDE SEQUENCE [LARGE SCALE GENOMIC DNA]</scope>
    <source>
        <strain evidence="1 2">HHB12029</strain>
    </source>
</reference>
<evidence type="ECO:0008006" key="3">
    <source>
        <dbReference type="Google" id="ProtNLM"/>
    </source>
</evidence>
<protein>
    <recommendedName>
        <fullName evidence="3">F-box domain-containing protein</fullName>
    </recommendedName>
</protein>
<gene>
    <name evidence="1" type="ORF">EXIGLDRAFT_833036</name>
</gene>
<sequence length="321" mass="36653">MGQYWVVLNLSKRQSWFIGKLEEQIFSMRLPRFFGRRFRLLPASSMPNKLGHEIHTQEQSILVKCLPSELIIGIFESCDEYRTAACLALTCRLFWDLGRSTVERQLNDATDWTGDRLACIGDYAAETTDDLPKGMLDDSERALIDEYVRRGADVFTALRKLCPFAVPLKPDSNLPVTPRNVGRLNKNQKRDDLRADTSIWRTLVEEVSNGRMSPKGMVLRDLTARQYVRGDAFIEMCEGDPDLSTWREEWDLADLIILGICCSGDPSGLKSAHQTSLQDGLWSGHRFDVVEEKILANEKWKDVSRKMLNVAQLLFEIDGEF</sequence>
<evidence type="ECO:0000313" key="2">
    <source>
        <dbReference type="Proteomes" id="UP000077266"/>
    </source>
</evidence>
<name>A0A165L0Y3_EXIGL</name>
<proteinExistence type="predicted"/>
<organism evidence="1 2">
    <name type="scientific">Exidia glandulosa HHB12029</name>
    <dbReference type="NCBI Taxonomy" id="1314781"/>
    <lineage>
        <taxon>Eukaryota</taxon>
        <taxon>Fungi</taxon>
        <taxon>Dikarya</taxon>
        <taxon>Basidiomycota</taxon>
        <taxon>Agaricomycotina</taxon>
        <taxon>Agaricomycetes</taxon>
        <taxon>Auriculariales</taxon>
        <taxon>Exidiaceae</taxon>
        <taxon>Exidia</taxon>
    </lineage>
</organism>
<keyword evidence="2" id="KW-1185">Reference proteome</keyword>
<evidence type="ECO:0000313" key="1">
    <source>
        <dbReference type="EMBL" id="KZV97183.1"/>
    </source>
</evidence>
<dbReference type="OrthoDB" id="2588098at2759"/>
<dbReference type="Proteomes" id="UP000077266">
    <property type="component" value="Unassembled WGS sequence"/>
</dbReference>
<dbReference type="InParanoid" id="A0A165L0Y3"/>
<dbReference type="EMBL" id="KV425933">
    <property type="protein sequence ID" value="KZV97183.1"/>
    <property type="molecule type" value="Genomic_DNA"/>
</dbReference>
<dbReference type="AlphaFoldDB" id="A0A165L0Y3"/>
<accession>A0A165L0Y3</accession>